<keyword evidence="3" id="KW-1185">Reference proteome</keyword>
<name>A0AAN6U3A5_9PEZI</name>
<dbReference type="RefSeq" id="XP_062648956.1">
    <property type="nucleotide sequence ID" value="XM_062792671.1"/>
</dbReference>
<proteinExistence type="predicted"/>
<evidence type="ECO:0000256" key="1">
    <source>
        <dbReference type="SAM" id="MobiDB-lite"/>
    </source>
</evidence>
<dbReference type="EMBL" id="MU853226">
    <property type="protein sequence ID" value="KAK4125185.1"/>
    <property type="molecule type" value="Genomic_DNA"/>
</dbReference>
<reference evidence="2" key="1">
    <citation type="journal article" date="2023" name="Mol. Phylogenet. Evol.">
        <title>Genome-scale phylogeny and comparative genomics of the fungal order Sordariales.</title>
        <authorList>
            <person name="Hensen N."/>
            <person name="Bonometti L."/>
            <person name="Westerberg I."/>
            <person name="Brannstrom I.O."/>
            <person name="Guillou S."/>
            <person name="Cros-Aarteil S."/>
            <person name="Calhoun S."/>
            <person name="Haridas S."/>
            <person name="Kuo A."/>
            <person name="Mondo S."/>
            <person name="Pangilinan J."/>
            <person name="Riley R."/>
            <person name="LaButti K."/>
            <person name="Andreopoulos B."/>
            <person name="Lipzen A."/>
            <person name="Chen C."/>
            <person name="Yan M."/>
            <person name="Daum C."/>
            <person name="Ng V."/>
            <person name="Clum A."/>
            <person name="Steindorff A."/>
            <person name="Ohm R.A."/>
            <person name="Martin F."/>
            <person name="Silar P."/>
            <person name="Natvig D.O."/>
            <person name="Lalanne C."/>
            <person name="Gautier V."/>
            <person name="Ament-Velasquez S.L."/>
            <person name="Kruys A."/>
            <person name="Hutchinson M.I."/>
            <person name="Powell A.J."/>
            <person name="Barry K."/>
            <person name="Miller A.N."/>
            <person name="Grigoriev I.V."/>
            <person name="Debuchy R."/>
            <person name="Gladieux P."/>
            <person name="Hiltunen Thoren M."/>
            <person name="Johannesson H."/>
        </authorList>
    </citation>
    <scope>NUCLEOTIDE SEQUENCE</scope>
    <source>
        <strain evidence="2">CBS 731.68</strain>
    </source>
</reference>
<evidence type="ECO:0000313" key="2">
    <source>
        <dbReference type="EMBL" id="KAK4125185.1"/>
    </source>
</evidence>
<dbReference type="Proteomes" id="UP001302602">
    <property type="component" value="Unassembled WGS sequence"/>
</dbReference>
<protein>
    <submittedName>
        <fullName evidence="2">Uncharacterized protein</fullName>
    </submittedName>
</protein>
<evidence type="ECO:0000313" key="3">
    <source>
        <dbReference type="Proteomes" id="UP001302602"/>
    </source>
</evidence>
<comment type="caution">
    <text evidence="2">The sequence shown here is derived from an EMBL/GenBank/DDBJ whole genome shotgun (WGS) entry which is preliminary data.</text>
</comment>
<dbReference type="AlphaFoldDB" id="A0AAN6U3A5"/>
<accession>A0AAN6U3A5</accession>
<reference evidence="2" key="2">
    <citation type="submission" date="2023-05" db="EMBL/GenBank/DDBJ databases">
        <authorList>
            <consortium name="Lawrence Berkeley National Laboratory"/>
            <person name="Steindorff A."/>
            <person name="Hensen N."/>
            <person name="Bonometti L."/>
            <person name="Westerberg I."/>
            <person name="Brannstrom I.O."/>
            <person name="Guillou S."/>
            <person name="Cros-Aarteil S."/>
            <person name="Calhoun S."/>
            <person name="Haridas S."/>
            <person name="Kuo A."/>
            <person name="Mondo S."/>
            <person name="Pangilinan J."/>
            <person name="Riley R."/>
            <person name="Labutti K."/>
            <person name="Andreopoulos B."/>
            <person name="Lipzen A."/>
            <person name="Chen C."/>
            <person name="Yanf M."/>
            <person name="Daum C."/>
            <person name="Ng V."/>
            <person name="Clum A."/>
            <person name="Ohm R."/>
            <person name="Martin F."/>
            <person name="Silar P."/>
            <person name="Natvig D."/>
            <person name="Lalanne C."/>
            <person name="Gautier V."/>
            <person name="Ament-Velasquez S.L."/>
            <person name="Kruys A."/>
            <person name="Hutchinson M.I."/>
            <person name="Powell A.J."/>
            <person name="Barry K."/>
            <person name="Miller A.N."/>
            <person name="Grigoriev I.V."/>
            <person name="Debuchy R."/>
            <person name="Gladieux P."/>
            <person name="Thoren M.H."/>
            <person name="Johannesson H."/>
        </authorList>
    </citation>
    <scope>NUCLEOTIDE SEQUENCE</scope>
    <source>
        <strain evidence="2">CBS 731.68</strain>
    </source>
</reference>
<feature type="region of interest" description="Disordered" evidence="1">
    <location>
        <begin position="34"/>
        <end position="55"/>
    </location>
</feature>
<sequence length="55" mass="6108">MAARHWWQRMESSAIRAKRAAVDALAVCRTWPTAVAPRSSPESEPARTAPIMETT</sequence>
<gene>
    <name evidence="2" type="ORF">N657DRAFT_644022</name>
</gene>
<organism evidence="2 3">
    <name type="scientific">Parathielavia appendiculata</name>
    <dbReference type="NCBI Taxonomy" id="2587402"/>
    <lineage>
        <taxon>Eukaryota</taxon>
        <taxon>Fungi</taxon>
        <taxon>Dikarya</taxon>
        <taxon>Ascomycota</taxon>
        <taxon>Pezizomycotina</taxon>
        <taxon>Sordariomycetes</taxon>
        <taxon>Sordariomycetidae</taxon>
        <taxon>Sordariales</taxon>
        <taxon>Chaetomiaceae</taxon>
        <taxon>Parathielavia</taxon>
    </lineage>
</organism>
<dbReference type="GeneID" id="87829440"/>